<comment type="caution">
    <text evidence="2">The sequence shown here is derived from an EMBL/GenBank/DDBJ whole genome shotgun (WGS) entry which is preliminary data.</text>
</comment>
<feature type="compositionally biased region" description="Basic and acidic residues" evidence="1">
    <location>
        <begin position="13"/>
        <end position="22"/>
    </location>
</feature>
<feature type="region of interest" description="Disordered" evidence="1">
    <location>
        <begin position="1"/>
        <end position="23"/>
    </location>
</feature>
<protein>
    <submittedName>
        <fullName evidence="2">Uncharacterized protein</fullName>
    </submittedName>
</protein>
<accession>A0A2H0ULZ1</accession>
<evidence type="ECO:0000256" key="1">
    <source>
        <dbReference type="SAM" id="MobiDB-lite"/>
    </source>
</evidence>
<name>A0A2H0ULZ1_9BACT</name>
<evidence type="ECO:0000313" key="2">
    <source>
        <dbReference type="EMBL" id="PIR87439.1"/>
    </source>
</evidence>
<reference evidence="3" key="1">
    <citation type="submission" date="2017-09" db="EMBL/GenBank/DDBJ databases">
        <title>Depth-based differentiation of microbial function through sediment-hosted aquifers and enrichment of novel symbionts in the deep terrestrial subsurface.</title>
        <authorList>
            <person name="Probst A.J."/>
            <person name="Ladd B."/>
            <person name="Jarett J.K."/>
            <person name="Geller-Mcgrath D.E."/>
            <person name="Sieber C.M.K."/>
            <person name="Emerson J.B."/>
            <person name="Anantharaman K."/>
            <person name="Thomas B.C."/>
            <person name="Malmstrom R."/>
            <person name="Stieglmeier M."/>
            <person name="Klingl A."/>
            <person name="Woyke T."/>
            <person name="Ryan C.M."/>
            <person name="Banfield J.F."/>
        </authorList>
    </citation>
    <scope>NUCLEOTIDE SEQUENCE [LARGE SCALE GENOMIC DNA]</scope>
</reference>
<sequence length="113" mass="12749">MEKIPSSEQVNSPEEKPEKIPSEQEVADLFKELLGGCEYKEVRKREDERGLYLWEISVPDGGGVAEYVYRRKGNFKEVKSASTGVHVVYYDEDGIPCGGDSVAEYGDGRWEKV</sequence>
<organism evidence="2 3">
    <name type="scientific">Candidatus Harrisonbacteria bacterium CG10_big_fil_rev_8_21_14_0_10_49_15</name>
    <dbReference type="NCBI Taxonomy" id="1974587"/>
    <lineage>
        <taxon>Bacteria</taxon>
        <taxon>Candidatus Harrisoniibacteriota</taxon>
    </lineage>
</organism>
<feature type="compositionally biased region" description="Polar residues" evidence="1">
    <location>
        <begin position="1"/>
        <end position="11"/>
    </location>
</feature>
<dbReference type="Proteomes" id="UP000229526">
    <property type="component" value="Unassembled WGS sequence"/>
</dbReference>
<gene>
    <name evidence="2" type="ORF">COU11_00260</name>
</gene>
<evidence type="ECO:0000313" key="3">
    <source>
        <dbReference type="Proteomes" id="UP000229526"/>
    </source>
</evidence>
<dbReference type="EMBL" id="PFBD01000002">
    <property type="protein sequence ID" value="PIR87439.1"/>
    <property type="molecule type" value="Genomic_DNA"/>
</dbReference>
<proteinExistence type="predicted"/>
<dbReference type="AlphaFoldDB" id="A0A2H0ULZ1"/>